<dbReference type="Gene3D" id="2.80.10.50">
    <property type="match status" value="1"/>
</dbReference>
<evidence type="ECO:0000256" key="8">
    <source>
        <dbReference type="ARBA" id="ARBA00022620"/>
    </source>
</evidence>
<dbReference type="GO" id="GO:0042119">
    <property type="term" value="P:neutrophil activation"/>
    <property type="evidence" value="ECO:0007669"/>
    <property type="project" value="TreeGrafter"/>
</dbReference>
<gene>
    <name evidence="13" type="ORF">ANANG_G00187270</name>
</gene>
<comment type="subcellular location">
    <subcellularLocation>
        <location evidence="2">Cytoplasm</location>
        <location evidence="2">Cytosol</location>
    </subcellularLocation>
    <subcellularLocation>
        <location evidence="1">Lysosome</location>
    </subcellularLocation>
    <subcellularLocation>
        <location evidence="3">Secreted</location>
        <location evidence="3">Extracellular exosome</location>
    </subcellularLocation>
</comment>
<evidence type="ECO:0000256" key="1">
    <source>
        <dbReference type="ARBA" id="ARBA00004371"/>
    </source>
</evidence>
<accession>A0A9D3M7J4</accession>
<dbReference type="GO" id="GO:0005125">
    <property type="term" value="F:cytokine activity"/>
    <property type="evidence" value="ECO:0007669"/>
    <property type="project" value="UniProtKB-UniRule"/>
</dbReference>
<dbReference type="GO" id="GO:0005615">
    <property type="term" value="C:extracellular space"/>
    <property type="evidence" value="ECO:0007669"/>
    <property type="project" value="UniProtKB-KW"/>
</dbReference>
<dbReference type="Proteomes" id="UP001044222">
    <property type="component" value="Chromosome 10"/>
</dbReference>
<organism evidence="13 14">
    <name type="scientific">Anguilla anguilla</name>
    <name type="common">European freshwater eel</name>
    <name type="synonym">Muraena anguilla</name>
    <dbReference type="NCBI Taxonomy" id="7936"/>
    <lineage>
        <taxon>Eukaryota</taxon>
        <taxon>Metazoa</taxon>
        <taxon>Chordata</taxon>
        <taxon>Craniata</taxon>
        <taxon>Vertebrata</taxon>
        <taxon>Euteleostomi</taxon>
        <taxon>Actinopterygii</taxon>
        <taxon>Neopterygii</taxon>
        <taxon>Teleostei</taxon>
        <taxon>Anguilliformes</taxon>
        <taxon>Anguillidae</taxon>
        <taxon>Anguilla</taxon>
    </lineage>
</organism>
<name>A0A9D3M7J4_ANGAN</name>
<sequence length="276" mass="31201">MIVRMLYIEAEDLTTLLYDYKFPKTCNMEFNTVCIDFKKTPGYDHEGLQLEVSQHSHGFRRFANIVVAVQRMKHRHAPRGTEFSDDELISILLENVIEERVTPVVLVDTIESRPSVFRSTEVVTHSVCDRDQKGFVLKQAPLELQAVVLQGGNMDLKVNLNLSTYVSRSFTDSQRRPVALGIAGCNLYLSCSEAGGDPILQLEEVTDADVLKTIDAQGEMARFLFLKRDEGFGATTLESLKFRDWFISTAVEDRRPVEMSKEEASARLTTFAVKPL</sequence>
<dbReference type="PANTHER" id="PTHR10078">
    <property type="entry name" value="INTERLEUKIN-1 FAMILY MEMBER"/>
    <property type="match status" value="1"/>
</dbReference>
<evidence type="ECO:0000256" key="7">
    <source>
        <dbReference type="ARBA" id="ARBA00022525"/>
    </source>
</evidence>
<keyword evidence="9" id="KW-0395">Inflammatory response</keyword>
<dbReference type="InterPro" id="IPR000975">
    <property type="entry name" value="IL-1_fam"/>
</dbReference>
<protein>
    <recommendedName>
        <fullName evidence="12">Interleukin-1</fullName>
    </recommendedName>
</protein>
<evidence type="ECO:0000256" key="11">
    <source>
        <dbReference type="ARBA" id="ARBA00023246"/>
    </source>
</evidence>
<evidence type="ECO:0000256" key="3">
    <source>
        <dbReference type="ARBA" id="ARBA00004550"/>
    </source>
</evidence>
<dbReference type="GO" id="GO:0005829">
    <property type="term" value="C:cytosol"/>
    <property type="evidence" value="ECO:0007669"/>
    <property type="project" value="UniProtKB-SubCell"/>
</dbReference>
<dbReference type="GO" id="GO:0005149">
    <property type="term" value="F:interleukin-1 receptor binding"/>
    <property type="evidence" value="ECO:0007669"/>
    <property type="project" value="UniProtKB-UniRule"/>
</dbReference>
<dbReference type="PRINTS" id="PR00264">
    <property type="entry name" value="INTERLEUKIN1"/>
</dbReference>
<dbReference type="SUPFAM" id="SSF50353">
    <property type="entry name" value="Cytokine"/>
    <property type="match status" value="1"/>
</dbReference>
<dbReference type="PRINTS" id="PR01359">
    <property type="entry name" value="INTRLEUKIN1B"/>
</dbReference>
<dbReference type="GO" id="GO:0001660">
    <property type="term" value="P:fever generation"/>
    <property type="evidence" value="ECO:0007669"/>
    <property type="project" value="UniProtKB-KW"/>
</dbReference>
<keyword evidence="11" id="KW-0497">Mitogen</keyword>
<keyword evidence="14" id="KW-1185">Reference proteome</keyword>
<evidence type="ECO:0000313" key="13">
    <source>
        <dbReference type="EMBL" id="KAG5840293.1"/>
    </source>
</evidence>
<keyword evidence="8" id="KW-0666">Pyrogen</keyword>
<keyword evidence="6" id="KW-0202">Cytokine</keyword>
<evidence type="ECO:0000256" key="6">
    <source>
        <dbReference type="ARBA" id="ARBA00022514"/>
    </source>
</evidence>
<dbReference type="GO" id="GO:0019221">
    <property type="term" value="P:cytokine-mediated signaling pathway"/>
    <property type="evidence" value="ECO:0007669"/>
    <property type="project" value="TreeGrafter"/>
</dbReference>
<dbReference type="SMART" id="SM00125">
    <property type="entry name" value="IL1"/>
    <property type="match status" value="1"/>
</dbReference>
<dbReference type="EMBL" id="JAFIRN010000010">
    <property type="protein sequence ID" value="KAG5840293.1"/>
    <property type="molecule type" value="Genomic_DNA"/>
</dbReference>
<evidence type="ECO:0000256" key="4">
    <source>
        <dbReference type="ARBA" id="ARBA00010448"/>
    </source>
</evidence>
<dbReference type="GO" id="GO:0071222">
    <property type="term" value="P:cellular response to lipopolysaccharide"/>
    <property type="evidence" value="ECO:0007669"/>
    <property type="project" value="TreeGrafter"/>
</dbReference>
<proteinExistence type="inferred from homology"/>
<dbReference type="GO" id="GO:1901222">
    <property type="term" value="P:regulation of non-canonical NF-kappaB signal transduction"/>
    <property type="evidence" value="ECO:0007669"/>
    <property type="project" value="TreeGrafter"/>
</dbReference>
<dbReference type="InterPro" id="IPR008996">
    <property type="entry name" value="IL1/FGF"/>
</dbReference>
<keyword evidence="5" id="KW-0963">Cytoplasm</keyword>
<evidence type="ECO:0000256" key="9">
    <source>
        <dbReference type="ARBA" id="ARBA00023198"/>
    </source>
</evidence>
<dbReference type="CDD" id="cd23296">
    <property type="entry name" value="beta-trefoil_IL1B"/>
    <property type="match status" value="1"/>
</dbReference>
<comment type="similarity">
    <text evidence="4 12">Belongs to the IL-1 family.</text>
</comment>
<evidence type="ECO:0000256" key="12">
    <source>
        <dbReference type="RuleBase" id="RU003753"/>
    </source>
</evidence>
<dbReference type="PRINTS" id="PR01357">
    <property type="entry name" value="INTRLEUKN1AB"/>
</dbReference>
<dbReference type="GO" id="GO:0005764">
    <property type="term" value="C:lysosome"/>
    <property type="evidence" value="ECO:0007669"/>
    <property type="project" value="UniProtKB-SubCell"/>
</dbReference>
<dbReference type="GO" id="GO:0010628">
    <property type="term" value="P:positive regulation of gene expression"/>
    <property type="evidence" value="ECO:0007669"/>
    <property type="project" value="TreeGrafter"/>
</dbReference>
<dbReference type="GO" id="GO:0048246">
    <property type="term" value="P:macrophage chemotaxis"/>
    <property type="evidence" value="ECO:0007669"/>
    <property type="project" value="TreeGrafter"/>
</dbReference>
<reference evidence="13" key="1">
    <citation type="submission" date="2021-01" db="EMBL/GenBank/DDBJ databases">
        <title>A chromosome-scale assembly of European eel, Anguilla anguilla.</title>
        <authorList>
            <person name="Henkel C."/>
            <person name="Jong-Raadsen S.A."/>
            <person name="Dufour S."/>
            <person name="Weltzien F.-A."/>
            <person name="Palstra A.P."/>
            <person name="Pelster B."/>
            <person name="Spaink H.P."/>
            <person name="Van Den Thillart G.E."/>
            <person name="Jansen H."/>
            <person name="Zahm M."/>
            <person name="Klopp C."/>
            <person name="Cedric C."/>
            <person name="Louis A."/>
            <person name="Berthelot C."/>
            <person name="Parey E."/>
            <person name="Roest Crollius H."/>
            <person name="Montfort J."/>
            <person name="Robinson-Rechavi M."/>
            <person name="Bucao C."/>
            <person name="Bouchez O."/>
            <person name="Gislard M."/>
            <person name="Lluch J."/>
            <person name="Milhes M."/>
            <person name="Lampietro C."/>
            <person name="Lopez Roques C."/>
            <person name="Donnadieu C."/>
            <person name="Braasch I."/>
            <person name="Desvignes T."/>
            <person name="Postlethwait J."/>
            <person name="Bobe J."/>
            <person name="Guiguen Y."/>
            <person name="Dirks R."/>
        </authorList>
    </citation>
    <scope>NUCLEOTIDE SEQUENCE</scope>
    <source>
        <strain evidence="13">Tag_6206</strain>
        <tissue evidence="13">Liver</tissue>
    </source>
</reference>
<comment type="caution">
    <text evidence="13">The sequence shown here is derived from an EMBL/GenBank/DDBJ whole genome shotgun (WGS) entry which is preliminary data.</text>
</comment>
<evidence type="ECO:0000313" key="14">
    <source>
        <dbReference type="Proteomes" id="UP001044222"/>
    </source>
</evidence>
<dbReference type="GO" id="GO:0006955">
    <property type="term" value="P:immune response"/>
    <property type="evidence" value="ECO:0007669"/>
    <property type="project" value="InterPro"/>
</dbReference>
<keyword evidence="7 12" id="KW-0964">Secreted</keyword>
<dbReference type="PANTHER" id="PTHR10078:SF30">
    <property type="entry name" value="INTERLEUKIN-1 BETA"/>
    <property type="match status" value="1"/>
</dbReference>
<dbReference type="Pfam" id="PF00340">
    <property type="entry name" value="IL1"/>
    <property type="match status" value="1"/>
</dbReference>
<evidence type="ECO:0000256" key="10">
    <source>
        <dbReference type="ARBA" id="ARBA00023228"/>
    </source>
</evidence>
<keyword evidence="10" id="KW-0458">Lysosome</keyword>
<dbReference type="GO" id="GO:0051781">
    <property type="term" value="P:positive regulation of cell division"/>
    <property type="evidence" value="ECO:0007669"/>
    <property type="project" value="UniProtKB-KW"/>
</dbReference>
<dbReference type="AlphaFoldDB" id="A0A9D3M7J4"/>
<evidence type="ECO:0000256" key="5">
    <source>
        <dbReference type="ARBA" id="ARBA00022490"/>
    </source>
</evidence>
<evidence type="ECO:0000256" key="2">
    <source>
        <dbReference type="ARBA" id="ARBA00004514"/>
    </source>
</evidence>